<reference evidence="2" key="1">
    <citation type="submission" date="2012-03" db="EMBL/GenBank/DDBJ databases">
        <title>Complete sequence of chromosome of Deinococcus peraridilitoris DSM 19664.</title>
        <authorList>
            <person name="Lucas S."/>
            <person name="Copeland A."/>
            <person name="Lapidus A."/>
            <person name="Glavina del Rio T."/>
            <person name="Dalin E."/>
            <person name="Tice H."/>
            <person name="Bruce D."/>
            <person name="Goodwin L."/>
            <person name="Pitluck S."/>
            <person name="Peters L."/>
            <person name="Mikhailova N."/>
            <person name="Lu M."/>
            <person name="Kyrpides N."/>
            <person name="Mavromatis K."/>
            <person name="Ivanova N."/>
            <person name="Brettin T."/>
            <person name="Detter J.C."/>
            <person name="Han C."/>
            <person name="Larimer F."/>
            <person name="Land M."/>
            <person name="Hauser L."/>
            <person name="Markowitz V."/>
            <person name="Cheng J.-F."/>
            <person name="Hugenholtz P."/>
            <person name="Woyke T."/>
            <person name="Wu D."/>
            <person name="Pukall R."/>
            <person name="Steenblock K."/>
            <person name="Brambilla E."/>
            <person name="Klenk H.-P."/>
            <person name="Eisen J.A."/>
        </authorList>
    </citation>
    <scope>NUCLEOTIDE SEQUENCE [LARGE SCALE GENOMIC DNA]</scope>
    <source>
        <strain evidence="2">DSM 19664 / LMG 22246 / CIP 109416 / KR-200</strain>
    </source>
</reference>
<dbReference type="AlphaFoldDB" id="L0A1H6"/>
<organism evidence="1 2">
    <name type="scientific">Deinococcus peraridilitoris (strain DSM 19664 / LMG 22246 / CIP 109416 / KR-200)</name>
    <dbReference type="NCBI Taxonomy" id="937777"/>
    <lineage>
        <taxon>Bacteria</taxon>
        <taxon>Thermotogati</taxon>
        <taxon>Deinococcota</taxon>
        <taxon>Deinococci</taxon>
        <taxon>Deinococcales</taxon>
        <taxon>Deinococcaceae</taxon>
        <taxon>Deinococcus</taxon>
    </lineage>
</organism>
<dbReference type="STRING" id="937777.Deipe_1316"/>
<sequence>MESDAALHWAKQLSSEQHKQLDGLNARRCKVEVAWAPPDPLHDLPAGLVMEAMVDKHAVMKVRGTDVGAMFDYIYQGAVNLLNYVQEVSPEWHGALAPPGDKSA</sequence>
<evidence type="ECO:0000313" key="2">
    <source>
        <dbReference type="Proteomes" id="UP000010467"/>
    </source>
</evidence>
<dbReference type="HOGENOM" id="CLU_2355098_0_0_0"/>
<evidence type="ECO:0000313" key="1">
    <source>
        <dbReference type="EMBL" id="AFZ66865.1"/>
    </source>
</evidence>
<dbReference type="PATRIC" id="fig|937777.3.peg.1319"/>
<gene>
    <name evidence="1" type="ordered locus">Deipe_1316</name>
</gene>
<dbReference type="Proteomes" id="UP000010467">
    <property type="component" value="Chromosome"/>
</dbReference>
<dbReference type="KEGG" id="dpd:Deipe_1316"/>
<keyword evidence="2" id="KW-1185">Reference proteome</keyword>
<accession>L0A1H6</accession>
<protein>
    <submittedName>
        <fullName evidence="1">Uncharacterized protein</fullName>
    </submittedName>
</protein>
<dbReference type="RefSeq" id="WP_015235173.1">
    <property type="nucleotide sequence ID" value="NC_019793.1"/>
</dbReference>
<name>L0A1H6_DEIPD</name>
<proteinExistence type="predicted"/>
<dbReference type="EMBL" id="CP003382">
    <property type="protein sequence ID" value="AFZ66865.1"/>
    <property type="molecule type" value="Genomic_DNA"/>
</dbReference>